<gene>
    <name evidence="4" type="ORF">HGK34_00205</name>
</gene>
<dbReference type="Gene3D" id="3.40.50.300">
    <property type="entry name" value="P-loop containing nucleotide triphosphate hydrolases"/>
    <property type="match status" value="1"/>
</dbReference>
<dbReference type="InterPro" id="IPR027417">
    <property type="entry name" value="P-loop_NTPase"/>
</dbReference>
<evidence type="ECO:0000259" key="3">
    <source>
        <dbReference type="Pfam" id="PF00685"/>
    </source>
</evidence>
<dbReference type="InterPro" id="IPR037359">
    <property type="entry name" value="NST/OST"/>
</dbReference>
<proteinExistence type="predicted"/>
<evidence type="ECO:0000313" key="5">
    <source>
        <dbReference type="Proteomes" id="UP000675409"/>
    </source>
</evidence>
<protein>
    <submittedName>
        <fullName evidence="4">Sulfotransferase domain-containing protein</fullName>
    </submittedName>
</protein>
<keyword evidence="1" id="KW-0808">Transferase</keyword>
<evidence type="ECO:0000313" key="4">
    <source>
        <dbReference type="EMBL" id="MBL0884714.1"/>
    </source>
</evidence>
<organism evidence="4 5">
    <name type="scientific">Myceligenerans indicum</name>
    <dbReference type="NCBI Taxonomy" id="2593663"/>
    <lineage>
        <taxon>Bacteria</taxon>
        <taxon>Bacillati</taxon>
        <taxon>Actinomycetota</taxon>
        <taxon>Actinomycetes</taxon>
        <taxon>Micrococcales</taxon>
        <taxon>Promicromonosporaceae</taxon>
        <taxon>Myceligenerans</taxon>
    </lineage>
</organism>
<dbReference type="RefSeq" id="WP_201844550.1">
    <property type="nucleotide sequence ID" value="NZ_JABBYC010000001.1"/>
</dbReference>
<sequence>MRLDATSLPRPVIDAGRSAIRGYGIATSWLRGGPDFLLVGGKRCGSTSLYFALLEHPRILPLFPSARLLPKNNHTKGVHYFDSHHDRGTAWYRSHFPASMLRNGKLVGDGSPYYLFHPLAAERAAREAPDARILLVVRNPVERAFSHFRERRRENAEPLETFEEALAVEDERLDGEEERILADPRYRSYAHEHLSYRAQGEYAPHLRRWMRYFPAEQVHVLVAEDFYADPQRACDAVANFLGIGAAPLPAAASRQWNAAPARDLLPATRSELTDHYAPFNKDLEDLLDRKLGW</sequence>
<keyword evidence="5" id="KW-1185">Reference proteome</keyword>
<comment type="caution">
    <text evidence="4">The sequence shown here is derived from an EMBL/GenBank/DDBJ whole genome shotgun (WGS) entry which is preliminary data.</text>
</comment>
<reference evidence="4 5" key="1">
    <citation type="journal article" date="2021" name="Arch. Microbiol.">
        <title>Myceligenerans indicum sp. nov., an actinobacterium isolated from mangrove sediment of Sundarbans, India.</title>
        <authorList>
            <person name="Asha K."/>
            <person name="Bhadury P."/>
        </authorList>
    </citation>
    <scope>NUCLEOTIDE SEQUENCE [LARGE SCALE GENOMIC DNA]</scope>
    <source>
        <strain evidence="4 5">I2</strain>
    </source>
</reference>
<keyword evidence="2" id="KW-0325">Glycoprotein</keyword>
<accession>A0ABS1LEJ8</accession>
<dbReference type="PANTHER" id="PTHR10605:SF56">
    <property type="entry name" value="BIFUNCTIONAL HEPARAN SULFATE N-DEACETYLASE_N-SULFOTRANSFERASE"/>
    <property type="match status" value="1"/>
</dbReference>
<evidence type="ECO:0000256" key="1">
    <source>
        <dbReference type="ARBA" id="ARBA00022679"/>
    </source>
</evidence>
<name>A0ABS1LEJ8_9MICO</name>
<dbReference type="SUPFAM" id="SSF52540">
    <property type="entry name" value="P-loop containing nucleoside triphosphate hydrolases"/>
    <property type="match status" value="1"/>
</dbReference>
<feature type="domain" description="Sulfotransferase" evidence="3">
    <location>
        <begin position="34"/>
        <end position="244"/>
    </location>
</feature>
<dbReference type="Pfam" id="PF00685">
    <property type="entry name" value="Sulfotransfer_1"/>
    <property type="match status" value="1"/>
</dbReference>
<evidence type="ECO:0000256" key="2">
    <source>
        <dbReference type="ARBA" id="ARBA00023180"/>
    </source>
</evidence>
<dbReference type="PANTHER" id="PTHR10605">
    <property type="entry name" value="HEPARAN SULFATE SULFOTRANSFERASE"/>
    <property type="match status" value="1"/>
</dbReference>
<dbReference type="Proteomes" id="UP000675409">
    <property type="component" value="Unassembled WGS sequence"/>
</dbReference>
<dbReference type="InterPro" id="IPR000863">
    <property type="entry name" value="Sulfotransferase_dom"/>
</dbReference>
<dbReference type="EMBL" id="JABBYC010000001">
    <property type="protein sequence ID" value="MBL0884714.1"/>
    <property type="molecule type" value="Genomic_DNA"/>
</dbReference>